<dbReference type="EMBL" id="VSRR010000640">
    <property type="protein sequence ID" value="MPC18025.1"/>
    <property type="molecule type" value="Genomic_DNA"/>
</dbReference>
<reference evidence="2 3" key="1">
    <citation type="submission" date="2019-05" db="EMBL/GenBank/DDBJ databases">
        <title>Another draft genome of Portunus trituberculatus and its Hox gene families provides insights of decapod evolution.</title>
        <authorList>
            <person name="Jeong J.-H."/>
            <person name="Song I."/>
            <person name="Kim S."/>
            <person name="Choi T."/>
            <person name="Kim D."/>
            <person name="Ryu S."/>
            <person name="Kim W."/>
        </authorList>
    </citation>
    <scope>NUCLEOTIDE SEQUENCE [LARGE SCALE GENOMIC DNA]</scope>
    <source>
        <tissue evidence="2">Muscle</tissue>
    </source>
</reference>
<dbReference type="AlphaFoldDB" id="A0A5B7DA34"/>
<comment type="caution">
    <text evidence="2">The sequence shown here is derived from an EMBL/GenBank/DDBJ whole genome shotgun (WGS) entry which is preliminary data.</text>
</comment>
<gene>
    <name evidence="2" type="ORF">E2C01_010896</name>
</gene>
<sequence>MKDRKEVMQEILTKLGHNGIETSAVTRQYTGRPVTMSNTRAVWSKEDDTRNPRIPDERTPGKDRKTMK</sequence>
<evidence type="ECO:0000313" key="3">
    <source>
        <dbReference type="Proteomes" id="UP000324222"/>
    </source>
</evidence>
<feature type="region of interest" description="Disordered" evidence="1">
    <location>
        <begin position="40"/>
        <end position="68"/>
    </location>
</feature>
<proteinExistence type="predicted"/>
<feature type="compositionally biased region" description="Basic and acidic residues" evidence="1">
    <location>
        <begin position="43"/>
        <end position="68"/>
    </location>
</feature>
<evidence type="ECO:0000313" key="2">
    <source>
        <dbReference type="EMBL" id="MPC18025.1"/>
    </source>
</evidence>
<organism evidence="2 3">
    <name type="scientific">Portunus trituberculatus</name>
    <name type="common">Swimming crab</name>
    <name type="synonym">Neptunus trituberculatus</name>
    <dbReference type="NCBI Taxonomy" id="210409"/>
    <lineage>
        <taxon>Eukaryota</taxon>
        <taxon>Metazoa</taxon>
        <taxon>Ecdysozoa</taxon>
        <taxon>Arthropoda</taxon>
        <taxon>Crustacea</taxon>
        <taxon>Multicrustacea</taxon>
        <taxon>Malacostraca</taxon>
        <taxon>Eumalacostraca</taxon>
        <taxon>Eucarida</taxon>
        <taxon>Decapoda</taxon>
        <taxon>Pleocyemata</taxon>
        <taxon>Brachyura</taxon>
        <taxon>Eubrachyura</taxon>
        <taxon>Portunoidea</taxon>
        <taxon>Portunidae</taxon>
        <taxon>Portuninae</taxon>
        <taxon>Portunus</taxon>
    </lineage>
</organism>
<evidence type="ECO:0000256" key="1">
    <source>
        <dbReference type="SAM" id="MobiDB-lite"/>
    </source>
</evidence>
<keyword evidence="3" id="KW-1185">Reference proteome</keyword>
<name>A0A5B7DA34_PORTR</name>
<accession>A0A5B7DA34</accession>
<protein>
    <submittedName>
        <fullName evidence="2">Uncharacterized protein</fullName>
    </submittedName>
</protein>
<dbReference type="Proteomes" id="UP000324222">
    <property type="component" value="Unassembled WGS sequence"/>
</dbReference>